<dbReference type="InterPro" id="IPR008756">
    <property type="entry name" value="Peptidase_M56"/>
</dbReference>
<feature type="transmembrane region" description="Helical" evidence="1">
    <location>
        <begin position="85"/>
        <end position="106"/>
    </location>
</feature>
<evidence type="ECO:0000313" key="3">
    <source>
        <dbReference type="EMBL" id="QCP33829.1"/>
    </source>
</evidence>
<feature type="transmembrane region" description="Helical" evidence="1">
    <location>
        <begin position="45"/>
        <end position="65"/>
    </location>
</feature>
<dbReference type="KEGG" id="arf:AR1Y2_0375"/>
<dbReference type="PANTHER" id="PTHR34978:SF3">
    <property type="entry name" value="SLR0241 PROTEIN"/>
    <property type="match status" value="1"/>
</dbReference>
<evidence type="ECO:0000313" key="4">
    <source>
        <dbReference type="Proteomes" id="UP000298653"/>
    </source>
</evidence>
<dbReference type="InterPro" id="IPR052173">
    <property type="entry name" value="Beta-lactam_resp_regulator"/>
</dbReference>
<accession>A0A4P8IF85</accession>
<proteinExistence type="predicted"/>
<keyword evidence="1" id="KW-1133">Transmembrane helix</keyword>
<evidence type="ECO:0000259" key="2">
    <source>
        <dbReference type="Pfam" id="PF05569"/>
    </source>
</evidence>
<dbReference type="PANTHER" id="PTHR34978">
    <property type="entry name" value="POSSIBLE SENSOR-TRANSDUCER PROTEIN BLAR"/>
    <property type="match status" value="1"/>
</dbReference>
<feature type="domain" description="Peptidase M56" evidence="2">
    <location>
        <begin position="82"/>
        <end position="272"/>
    </location>
</feature>
<name>A0A4P8IF85_9FIRM</name>
<feature type="transmembrane region" description="Helical" evidence="1">
    <location>
        <begin position="289"/>
        <end position="312"/>
    </location>
</feature>
<keyword evidence="4" id="KW-1185">Reference proteome</keyword>
<organism evidence="3 4">
    <name type="scientific">Anaerostipes rhamnosivorans</name>
    <dbReference type="NCBI Taxonomy" id="1229621"/>
    <lineage>
        <taxon>Bacteria</taxon>
        <taxon>Bacillati</taxon>
        <taxon>Bacillota</taxon>
        <taxon>Clostridia</taxon>
        <taxon>Lachnospirales</taxon>
        <taxon>Lachnospiraceae</taxon>
        <taxon>Anaerostipes</taxon>
    </lineage>
</organism>
<dbReference type="EMBL" id="CP040058">
    <property type="protein sequence ID" value="QCP33829.1"/>
    <property type="molecule type" value="Genomic_DNA"/>
</dbReference>
<feature type="transmembrane region" description="Helical" evidence="1">
    <location>
        <begin position="12"/>
        <end position="33"/>
    </location>
</feature>
<dbReference type="CDD" id="cd07341">
    <property type="entry name" value="M56_BlaR1_MecR1_like"/>
    <property type="match status" value="1"/>
</dbReference>
<dbReference type="OrthoDB" id="9762883at2"/>
<dbReference type="AlphaFoldDB" id="A0A4P8IF85"/>
<keyword evidence="1" id="KW-0812">Transmembrane</keyword>
<protein>
    <submittedName>
        <fullName evidence="3">Regulatory sensor-transducer, BlaR1/MecR1 family</fullName>
    </submittedName>
</protein>
<keyword evidence="1" id="KW-0472">Membrane</keyword>
<gene>
    <name evidence="3" type="ORF">AR1Y2_0375</name>
</gene>
<dbReference type="Proteomes" id="UP000298653">
    <property type="component" value="Chromosome"/>
</dbReference>
<dbReference type="Pfam" id="PF05569">
    <property type="entry name" value="Peptidase_M56"/>
    <property type="match status" value="1"/>
</dbReference>
<dbReference type="RefSeq" id="WP_137327452.1">
    <property type="nucleotide sequence ID" value="NZ_CP040058.1"/>
</dbReference>
<evidence type="ECO:0000256" key="1">
    <source>
        <dbReference type="SAM" id="Phobius"/>
    </source>
</evidence>
<reference evidence="3 4" key="1">
    <citation type="submission" date="2019-05" db="EMBL/GenBank/DDBJ databases">
        <title>Complete genome sequencing of Anaerostipes rhamnosivorans.</title>
        <authorList>
            <person name="Bui T.P.N."/>
            <person name="de Vos W.M."/>
        </authorList>
    </citation>
    <scope>NUCLEOTIDE SEQUENCE [LARGE SCALE GENOMIC DNA]</scope>
    <source>
        <strain evidence="3 4">1y2</strain>
    </source>
</reference>
<sequence length="465" mass="53767">MSWETIEILIRVFTGIFLCSITGSVLFLYWKLISGRLEKKGNARLNYAILKIIIVSFFVPVLSVIFERISHETLLFSTTTVIRRITEVIGIVWISGAVVTCCFYILKFIQLKKALYNACICDKKIQHIAGNCRDKLGVRRNIEVYQSYQVPVPFICGFLRPKIILPEEQYTKQELEIILLHELEHYKQKDILWKLLCNLMACVHWFNPLKKEICRQIEDWSEVYCDVHVLKTFGSLKQYFNTIISIATGKSGYRQYLASALYENSRGLELRMRRTASIRKMAGIPWKSAQIFFVCFCTLGVATISGASYGYYRGYLYLEDATSIKIEEEQDPPKVMGEKKRAGMFAVNQRTMQDDVPGKEKDIWIDWWPEAGESLISGKFRAEEGDTIHIMLMTSEDENTKVKNSEILAGVIQPDGTQRFVSDKDQLQHSFQIRKSGEYRFFVENQTDKKIQLAGDYELISKKNK</sequence>